<evidence type="ECO:0000256" key="1">
    <source>
        <dbReference type="SAM" id="MobiDB-lite"/>
    </source>
</evidence>
<dbReference type="PANTHER" id="PTHR37558:SF1">
    <property type="entry name" value="HTH CENPB-TYPE DOMAIN-CONTAINING PROTEIN"/>
    <property type="match status" value="1"/>
</dbReference>
<accession>A0A485KGH8</accession>
<keyword evidence="4" id="KW-1185">Reference proteome</keyword>
<evidence type="ECO:0000313" key="2">
    <source>
        <dbReference type="EMBL" id="KAF0713436.1"/>
    </source>
</evidence>
<reference evidence="3 4" key="1">
    <citation type="submission" date="2019-03" db="EMBL/GenBank/DDBJ databases">
        <authorList>
            <person name="Gaulin E."/>
            <person name="Dumas B."/>
        </authorList>
    </citation>
    <scope>NUCLEOTIDE SEQUENCE [LARGE SCALE GENOMIC DNA]</scope>
    <source>
        <strain evidence="3">CBS 568.67</strain>
    </source>
</reference>
<name>A0A485KGH8_9STRA</name>
<feature type="compositionally biased region" description="Polar residues" evidence="1">
    <location>
        <begin position="1"/>
        <end position="20"/>
    </location>
</feature>
<organism evidence="3 4">
    <name type="scientific">Aphanomyces stellatus</name>
    <dbReference type="NCBI Taxonomy" id="120398"/>
    <lineage>
        <taxon>Eukaryota</taxon>
        <taxon>Sar</taxon>
        <taxon>Stramenopiles</taxon>
        <taxon>Oomycota</taxon>
        <taxon>Saprolegniomycetes</taxon>
        <taxon>Saprolegniales</taxon>
        <taxon>Verrucalvaceae</taxon>
        <taxon>Aphanomyces</taxon>
    </lineage>
</organism>
<gene>
    <name evidence="3" type="primary">Aste57867_4337</name>
    <name evidence="2" type="ORF">As57867_004326</name>
    <name evidence="3" type="ORF">ASTE57867_4337</name>
</gene>
<evidence type="ECO:0000313" key="4">
    <source>
        <dbReference type="Proteomes" id="UP000332933"/>
    </source>
</evidence>
<sequence length="176" mass="19507">MHDTFTTVRINGSSSGNPTPASLAPISNPDPNLVHAEEEASTKGKFACCHDIQLLRQVALLCPWEAEFGKLILAWDDNVIQLGLSSAFKLKTKGSALKTRFNTLMSKFKAGDVALQRKSGTTEEYEEHTQLHTDIKSRMDDFNETEVIETSGVLLRRMADAELEGQGRESDTPKKR</sequence>
<dbReference type="OrthoDB" id="78769at2759"/>
<feature type="region of interest" description="Disordered" evidence="1">
    <location>
        <begin position="1"/>
        <end position="31"/>
    </location>
</feature>
<reference evidence="2" key="2">
    <citation type="submission" date="2019-06" db="EMBL/GenBank/DDBJ databases">
        <title>Genomics analysis of Aphanomyces spp. identifies a new class of oomycete effector associated with host adaptation.</title>
        <authorList>
            <person name="Gaulin E."/>
        </authorList>
    </citation>
    <scope>NUCLEOTIDE SEQUENCE</scope>
    <source>
        <strain evidence="2">CBS 578.67</strain>
    </source>
</reference>
<dbReference type="AlphaFoldDB" id="A0A485KGH8"/>
<evidence type="ECO:0000313" key="3">
    <source>
        <dbReference type="EMBL" id="VFT81451.1"/>
    </source>
</evidence>
<proteinExistence type="predicted"/>
<dbReference type="EMBL" id="VJMH01001053">
    <property type="protein sequence ID" value="KAF0713436.1"/>
    <property type="molecule type" value="Genomic_DNA"/>
</dbReference>
<dbReference type="PANTHER" id="PTHR37558">
    <property type="entry name" value="HTH CENPB-TYPE DOMAIN-CONTAINING PROTEIN"/>
    <property type="match status" value="1"/>
</dbReference>
<dbReference type="Proteomes" id="UP000332933">
    <property type="component" value="Unassembled WGS sequence"/>
</dbReference>
<dbReference type="EMBL" id="CAADRA010001053">
    <property type="protein sequence ID" value="VFT81451.1"/>
    <property type="molecule type" value="Genomic_DNA"/>
</dbReference>
<protein>
    <submittedName>
        <fullName evidence="3">Aste57867_4337 protein</fullName>
    </submittedName>
</protein>